<organism evidence="1 2">
    <name type="scientific">Sphingobium jiangsuense</name>
    <dbReference type="NCBI Taxonomy" id="870476"/>
    <lineage>
        <taxon>Bacteria</taxon>
        <taxon>Pseudomonadati</taxon>
        <taxon>Pseudomonadota</taxon>
        <taxon>Alphaproteobacteria</taxon>
        <taxon>Sphingomonadales</taxon>
        <taxon>Sphingomonadaceae</taxon>
        <taxon>Sphingobium</taxon>
    </lineage>
</organism>
<comment type="caution">
    <text evidence="1">The sequence shown here is derived from an EMBL/GenBank/DDBJ whole genome shotgun (WGS) entry which is preliminary data.</text>
</comment>
<dbReference type="AlphaFoldDB" id="A0A7W6BPT3"/>
<evidence type="ECO:0000313" key="1">
    <source>
        <dbReference type="EMBL" id="MBB3928911.1"/>
    </source>
</evidence>
<evidence type="ECO:0008006" key="3">
    <source>
        <dbReference type="Google" id="ProtNLM"/>
    </source>
</evidence>
<dbReference type="EMBL" id="JACIDT010000045">
    <property type="protein sequence ID" value="MBB3928911.1"/>
    <property type="molecule type" value="Genomic_DNA"/>
</dbReference>
<dbReference type="RefSeq" id="WP_188074041.1">
    <property type="nucleotide sequence ID" value="NZ_BSPS01000150.1"/>
</dbReference>
<name>A0A7W6BPT3_9SPHN</name>
<dbReference type="Proteomes" id="UP000571950">
    <property type="component" value="Unassembled WGS sequence"/>
</dbReference>
<evidence type="ECO:0000313" key="2">
    <source>
        <dbReference type="Proteomes" id="UP000571950"/>
    </source>
</evidence>
<reference evidence="1 2" key="1">
    <citation type="submission" date="2020-08" db="EMBL/GenBank/DDBJ databases">
        <title>Genomic Encyclopedia of Type Strains, Phase IV (KMG-IV): sequencing the most valuable type-strain genomes for metagenomic binning, comparative biology and taxonomic classification.</title>
        <authorList>
            <person name="Goeker M."/>
        </authorList>
    </citation>
    <scope>NUCLEOTIDE SEQUENCE [LARGE SCALE GENOMIC DNA]</scope>
    <source>
        <strain evidence="1 2">DSM 26189</strain>
    </source>
</reference>
<dbReference type="InterPro" id="IPR008711">
    <property type="entry name" value="Recombinase_NinB"/>
</dbReference>
<protein>
    <recommendedName>
        <fullName evidence="3">NinB protein</fullName>
    </recommendedName>
</protein>
<accession>A0A7W6BPT3</accession>
<dbReference type="SUPFAM" id="SSF103370">
    <property type="entry name" value="NinB"/>
    <property type="match status" value="1"/>
</dbReference>
<dbReference type="Pfam" id="PF05772">
    <property type="entry name" value="NinB"/>
    <property type="match status" value="1"/>
</dbReference>
<keyword evidence="2" id="KW-1185">Reference proteome</keyword>
<dbReference type="Gene3D" id="1.10.3790.10">
    <property type="entry name" value="NinB"/>
    <property type="match status" value="1"/>
</dbReference>
<proteinExistence type="predicted"/>
<sequence>MSNGHTIILNSDYHRRLAHSLIEKAPHGAILNVKAAKRTNDQNALLWSLLSQISRAKPDGRQHAPEIWKCVFMAAAGFPCSFIPTLDGASVVPVGFKSSRLTKVEFSDLIECIFAFAAEKGIPLHDEIDRAA</sequence>
<gene>
    <name evidence="1" type="ORF">GGR43_004656</name>
</gene>
<dbReference type="InterPro" id="IPR036619">
    <property type="entry name" value="NinB_sf"/>
</dbReference>